<dbReference type="InterPro" id="IPR000477">
    <property type="entry name" value="RT_dom"/>
</dbReference>
<name>A0A9P1P1C5_9CYAN</name>
<dbReference type="InterPro" id="IPR002711">
    <property type="entry name" value="HNH"/>
</dbReference>
<evidence type="ECO:0000313" key="5">
    <source>
        <dbReference type="Proteomes" id="UP000032946"/>
    </source>
</evidence>
<dbReference type="PROSITE" id="PS50878">
    <property type="entry name" value="RT_POL"/>
    <property type="match status" value="1"/>
</dbReference>
<dbReference type="NCBIfam" id="TIGR04416">
    <property type="entry name" value="group_II_RT_mat"/>
    <property type="match status" value="1"/>
</dbReference>
<proteinExistence type="predicted"/>
<evidence type="ECO:0000313" key="3">
    <source>
        <dbReference type="EMBL" id="CDM98421.1"/>
    </source>
</evidence>
<dbReference type="SMART" id="SM00507">
    <property type="entry name" value="HNHc"/>
    <property type="match status" value="1"/>
</dbReference>
<dbReference type="GO" id="GO:0008270">
    <property type="term" value="F:zinc ion binding"/>
    <property type="evidence" value="ECO:0007669"/>
    <property type="project" value="InterPro"/>
</dbReference>
<dbReference type="InterPro" id="IPR025960">
    <property type="entry name" value="RVT_N"/>
</dbReference>
<feature type="domain" description="Reverse transcriptase" evidence="1">
    <location>
        <begin position="99"/>
        <end position="342"/>
    </location>
</feature>
<dbReference type="EMBL" id="FO818640">
    <property type="protein sequence ID" value="CDM98421.1"/>
    <property type="molecule type" value="Genomic_DNA"/>
</dbReference>
<dbReference type="Pfam" id="PF08388">
    <property type="entry name" value="GIIM"/>
    <property type="match status" value="1"/>
</dbReference>
<dbReference type="GO" id="GO:0004519">
    <property type="term" value="F:endonuclease activity"/>
    <property type="evidence" value="ECO:0007669"/>
    <property type="project" value="InterPro"/>
</dbReference>
<dbReference type="GO" id="GO:0003676">
    <property type="term" value="F:nucleic acid binding"/>
    <property type="evidence" value="ECO:0007669"/>
    <property type="project" value="InterPro"/>
</dbReference>
<gene>
    <name evidence="2" type="ORF">ARTHRO_11983</name>
    <name evidence="3" type="ORF">ARTHRO_61022</name>
    <name evidence="4" type="ORF">ARTHRO_61228</name>
</gene>
<dbReference type="CDD" id="cd00085">
    <property type="entry name" value="HNHc"/>
    <property type="match status" value="1"/>
</dbReference>
<dbReference type="Pfam" id="PF01844">
    <property type="entry name" value="HNH"/>
    <property type="match status" value="1"/>
</dbReference>
<dbReference type="EMBL" id="FO818640">
    <property type="protein sequence ID" value="CDM98627.1"/>
    <property type="molecule type" value="Genomic_DNA"/>
</dbReference>
<dbReference type="Pfam" id="PF00078">
    <property type="entry name" value="RVT_1"/>
    <property type="match status" value="1"/>
</dbReference>
<evidence type="ECO:0000313" key="4">
    <source>
        <dbReference type="EMBL" id="CDM98627.1"/>
    </source>
</evidence>
<evidence type="ECO:0000313" key="2">
    <source>
        <dbReference type="EMBL" id="CDM94309.1"/>
    </source>
</evidence>
<organism evidence="3 5">
    <name type="scientific">Limnospira indica PCC 8005</name>
    <dbReference type="NCBI Taxonomy" id="376219"/>
    <lineage>
        <taxon>Bacteria</taxon>
        <taxon>Bacillati</taxon>
        <taxon>Cyanobacteriota</taxon>
        <taxon>Cyanophyceae</taxon>
        <taxon>Oscillatoriophycideae</taxon>
        <taxon>Oscillatoriales</taxon>
        <taxon>Sirenicapillariaceae</taxon>
        <taxon>Limnospira</taxon>
    </lineage>
</organism>
<dbReference type="InterPro" id="IPR003615">
    <property type="entry name" value="HNH_nuc"/>
</dbReference>
<dbReference type="InterPro" id="IPR051083">
    <property type="entry name" value="GrpII_Intron_Splice-Mob/Def"/>
</dbReference>
<accession>A0A9P1P1C5</accession>
<dbReference type="Gene3D" id="1.10.30.50">
    <property type="match status" value="1"/>
</dbReference>
<evidence type="ECO:0000259" key="1">
    <source>
        <dbReference type="PROSITE" id="PS50878"/>
    </source>
</evidence>
<dbReference type="Proteomes" id="UP000032946">
    <property type="component" value="Chromosome"/>
</dbReference>
<dbReference type="InterPro" id="IPR013597">
    <property type="entry name" value="Mat_intron_G2"/>
</dbReference>
<reference evidence="3 5" key="1">
    <citation type="submission" date="2014-02" db="EMBL/GenBank/DDBJ databases">
        <authorList>
            <person name="Genoscope - CEA"/>
        </authorList>
    </citation>
    <scope>NUCLEOTIDE SEQUENCE [LARGE SCALE GENOMIC DNA]</scope>
    <source>
        <strain evidence="3 5">PCC 8005</strain>
    </source>
</reference>
<dbReference type="Pfam" id="PF13655">
    <property type="entry name" value="RVT_N"/>
    <property type="match status" value="1"/>
</dbReference>
<protein>
    <recommendedName>
        <fullName evidence="1">Reverse transcriptase domain-containing protein</fullName>
    </recommendedName>
</protein>
<sequence>MANASLKKGFGKPKPIKTTNVWKQIPWAKVQRKVFKLQKRIFQAAKSGQDAKARRLQRLLCKSYYARLLAVRRVTQDNQGKKTAGVDGMRAISSRQRFKLVENIKGNLKVKPLRRVWIPKPGRDEKRPLGIPTIQDRARQALVKSALEPEWESRFEDTSYGFRPGRSAHDAISRIFQSINKGGYYVLDADIAKCFDRINHDYLLSKIHCPSSLKRDLKSWLKAGVLDNGVFEDTEAGTPQGGVISPLLANIALDGMVRLIKTMYPKKKNVVQATVIRYADDFVVISPSLEIIEQCKTAISEWLKPVGLEIKPEKTRICHTLNPIEYNGKTEEPGFDFLGFNIRQYPVGKYKSGKSGGRRKGGFLCNKTPHKMLGFKTHIKPSNKAVKAHIEAIKGVIKRYKTSPQSALISKLNPIIRGWSNYYSGVVSSETFNKLDNIIWQMLRAWTASRCGKASYEKLGNYFHKGTVKLSNGKERHESWLFKTKDGFTLWQHSWTPNVRHTPIRPDATPYDGNWTYWATRKGQAIETPTRVAKLLKKQKGRCTWCGQYFAPSDLVEVDHIIPQSQGGKDEYKNLQLLHRHCHDDKTALDNANAVSLTMEQSD</sequence>
<dbReference type="PANTHER" id="PTHR34047:SF10">
    <property type="entry name" value="GROUP II INTRON-ASSOCIATED OPEN READING FRAME"/>
    <property type="match status" value="1"/>
</dbReference>
<dbReference type="InterPro" id="IPR043502">
    <property type="entry name" value="DNA/RNA_pol_sf"/>
</dbReference>
<dbReference type="SUPFAM" id="SSF56672">
    <property type="entry name" value="DNA/RNA polymerases"/>
    <property type="match status" value="1"/>
</dbReference>
<dbReference type="RefSeq" id="WP_048895012.1">
    <property type="nucleotide sequence ID" value="NZ_FO818640.1"/>
</dbReference>
<keyword evidence="5" id="KW-1185">Reference proteome</keyword>
<dbReference type="EMBL" id="FO818640">
    <property type="protein sequence ID" value="CDM94309.1"/>
    <property type="molecule type" value="Genomic_DNA"/>
</dbReference>
<dbReference type="AlphaFoldDB" id="A0A9P1P1C5"/>
<dbReference type="PANTHER" id="PTHR34047">
    <property type="entry name" value="NUCLEAR INTRON MATURASE 1, MITOCHONDRIAL-RELATED"/>
    <property type="match status" value="1"/>
</dbReference>
<dbReference type="InterPro" id="IPR030931">
    <property type="entry name" value="Group_II_RT_mat"/>
</dbReference>
<dbReference type="CDD" id="cd01651">
    <property type="entry name" value="RT_G2_intron"/>
    <property type="match status" value="1"/>
</dbReference>